<dbReference type="GO" id="GO:0006430">
    <property type="term" value="P:lysyl-tRNA aminoacylation"/>
    <property type="evidence" value="ECO:0007669"/>
    <property type="project" value="UniProtKB-UniRule"/>
</dbReference>
<keyword evidence="11 12" id="KW-0460">Magnesium</keyword>
<evidence type="ECO:0000313" key="14">
    <source>
        <dbReference type="EMBL" id="VEU57213.1"/>
    </source>
</evidence>
<dbReference type="InterPro" id="IPR006195">
    <property type="entry name" value="aa-tRNA-synth_II"/>
</dbReference>
<feature type="binding site" evidence="11">
    <location>
        <position position="406"/>
    </location>
    <ligand>
        <name>Mg(2+)</name>
        <dbReference type="ChEBI" id="CHEBI:18420"/>
        <label>1</label>
    </ligand>
</feature>
<dbReference type="CDD" id="cd04322">
    <property type="entry name" value="LysRS_N"/>
    <property type="match status" value="1"/>
</dbReference>
<dbReference type="Gene3D" id="3.30.930.10">
    <property type="entry name" value="Bira Bifunctional Protein, Domain 2"/>
    <property type="match status" value="1"/>
</dbReference>
<evidence type="ECO:0000256" key="3">
    <source>
        <dbReference type="ARBA" id="ARBA00022490"/>
    </source>
</evidence>
<comment type="catalytic activity">
    <reaction evidence="10 11 12">
        <text>tRNA(Lys) + L-lysine + ATP = L-lysyl-tRNA(Lys) + AMP + diphosphate</text>
        <dbReference type="Rhea" id="RHEA:20792"/>
        <dbReference type="Rhea" id="RHEA-COMP:9696"/>
        <dbReference type="Rhea" id="RHEA-COMP:9697"/>
        <dbReference type="ChEBI" id="CHEBI:30616"/>
        <dbReference type="ChEBI" id="CHEBI:32551"/>
        <dbReference type="ChEBI" id="CHEBI:33019"/>
        <dbReference type="ChEBI" id="CHEBI:78442"/>
        <dbReference type="ChEBI" id="CHEBI:78529"/>
        <dbReference type="ChEBI" id="CHEBI:456215"/>
        <dbReference type="EC" id="6.1.1.6"/>
    </reaction>
</comment>
<gene>
    <name evidence="14" type="primary">lysS_1</name>
    <name evidence="11" type="synonym">lysS</name>
    <name evidence="14" type="ORF">NCTC10119_00486</name>
</gene>
<keyword evidence="7 11" id="KW-0067">ATP-binding</keyword>
<dbReference type="Pfam" id="PF00152">
    <property type="entry name" value="tRNA-synt_2"/>
    <property type="match status" value="1"/>
</dbReference>
<keyword evidence="3 11" id="KW-0963">Cytoplasm</keyword>
<dbReference type="PANTHER" id="PTHR42918:SF15">
    <property type="entry name" value="LYSINE--TRNA LIGASE, CHLOROPLASTIC_MITOCHONDRIAL"/>
    <property type="match status" value="1"/>
</dbReference>
<evidence type="ECO:0000256" key="10">
    <source>
        <dbReference type="ARBA" id="ARBA00048573"/>
    </source>
</evidence>
<keyword evidence="4 11" id="KW-0436">Ligase</keyword>
<protein>
    <recommendedName>
        <fullName evidence="11">Lysine--tRNA ligase</fullName>
        <ecNumber evidence="11">6.1.1.6</ecNumber>
    </recommendedName>
    <alternativeName>
        <fullName evidence="11">Lysyl-tRNA synthetase</fullName>
        <shortName evidence="11">LysRS</shortName>
    </alternativeName>
</protein>
<comment type="similarity">
    <text evidence="11">Belongs to the class-II aminoacyl-tRNA synthetase family.</text>
</comment>
<sequence>MSDRLNDQAQNRLQKLLNLKQTGNDPYLITKIENTHSAASFQKAFANQSDAELKQYQVILTGRIIALRQTFIIIQDFSGKMQLYINKKTAPELFEYFNNYIDLGDQIVATGHPMMTKTGVLTLNVERLQIVAKCLQTPPEKWHGLTDPEARARKRYLDLTYNRAQVEVFLKRTQIITAIRTFLNEAGFLEVETPILQAVLGGANAKPFKTHYNALKGDFYLRIANEIALKKLIVGGLPKVYEMGRMFRNEGVDTTHNPEFTSIEMYQANADYAVMMDLTENLIKFVCKTLNQWSFNWNGQTLDLAKPFKKVKMVDLICQVTGVNFDDVKDDQTAIALAKQHKVELKKHEQNKQHIINRFFEQFCEHTLIQPTFVTHYPKAVSPLAKQDPHNPEFTERFELFINTKELANAYSELNDPLEQRARFEQQLQEKRMGNDEASELDESFLDALSFGLPPTGGLGIGVDRLVMLLCECSSIRDVVFFPQLRELK</sequence>
<dbReference type="Pfam" id="PF01336">
    <property type="entry name" value="tRNA_anti-codon"/>
    <property type="match status" value="1"/>
</dbReference>
<dbReference type="RefSeq" id="WP_010874634.1">
    <property type="nucleotide sequence ID" value="NZ_AP017318.1"/>
</dbReference>
<dbReference type="Gene3D" id="2.40.50.140">
    <property type="entry name" value="Nucleic acid-binding proteins"/>
    <property type="match status" value="1"/>
</dbReference>
<keyword evidence="8 11" id="KW-0648">Protein biosynthesis</keyword>
<dbReference type="GO" id="GO:0000287">
    <property type="term" value="F:magnesium ion binding"/>
    <property type="evidence" value="ECO:0007669"/>
    <property type="project" value="UniProtKB-UniRule"/>
</dbReference>
<evidence type="ECO:0000256" key="5">
    <source>
        <dbReference type="ARBA" id="ARBA00022723"/>
    </source>
</evidence>
<dbReference type="HAMAP" id="MF_00252">
    <property type="entry name" value="Lys_tRNA_synth_class2"/>
    <property type="match status" value="1"/>
</dbReference>
<dbReference type="InterPro" id="IPR002313">
    <property type="entry name" value="Lys-tRNA-ligase_II"/>
</dbReference>
<feature type="binding site" evidence="11">
    <location>
        <position position="399"/>
    </location>
    <ligand>
        <name>Mg(2+)</name>
        <dbReference type="ChEBI" id="CHEBI:18420"/>
        <label>1</label>
    </ligand>
</feature>
<comment type="subunit">
    <text evidence="2 11">Homodimer.</text>
</comment>
<dbReference type="InterPro" id="IPR004365">
    <property type="entry name" value="NA-bd_OB_tRNA"/>
</dbReference>
<evidence type="ECO:0000259" key="13">
    <source>
        <dbReference type="PROSITE" id="PS50862"/>
    </source>
</evidence>
<evidence type="ECO:0000256" key="7">
    <source>
        <dbReference type="ARBA" id="ARBA00022840"/>
    </source>
</evidence>
<evidence type="ECO:0000256" key="4">
    <source>
        <dbReference type="ARBA" id="ARBA00022598"/>
    </source>
</evidence>
<dbReference type="GeneID" id="66609074"/>
<dbReference type="Proteomes" id="UP000289557">
    <property type="component" value="Chromosome"/>
</dbReference>
<evidence type="ECO:0000256" key="8">
    <source>
        <dbReference type="ARBA" id="ARBA00022917"/>
    </source>
</evidence>
<dbReference type="InterPro" id="IPR004364">
    <property type="entry name" value="Aa-tRNA-synt_II"/>
</dbReference>
<evidence type="ECO:0000256" key="11">
    <source>
        <dbReference type="HAMAP-Rule" id="MF_00252"/>
    </source>
</evidence>
<keyword evidence="5 11" id="KW-0479">Metal-binding</keyword>
<dbReference type="EC" id="6.1.1.6" evidence="11"/>
<dbReference type="PRINTS" id="PR00982">
    <property type="entry name" value="TRNASYNTHLYS"/>
</dbReference>
<dbReference type="GO" id="GO:0000049">
    <property type="term" value="F:tRNA binding"/>
    <property type="evidence" value="ECO:0007669"/>
    <property type="project" value="TreeGrafter"/>
</dbReference>
<keyword evidence="9 11" id="KW-0030">Aminoacyl-tRNA synthetase</keyword>
<evidence type="ECO:0000313" key="15">
    <source>
        <dbReference type="Proteomes" id="UP000289557"/>
    </source>
</evidence>
<feature type="binding site" evidence="11">
    <location>
        <position position="406"/>
    </location>
    <ligand>
        <name>Mg(2+)</name>
        <dbReference type="ChEBI" id="CHEBI:18420"/>
        <label>2</label>
    </ligand>
</feature>
<dbReference type="SMR" id="A0AAP8E4U2"/>
<evidence type="ECO:0000256" key="6">
    <source>
        <dbReference type="ARBA" id="ARBA00022741"/>
    </source>
</evidence>
<dbReference type="GO" id="GO:0004824">
    <property type="term" value="F:lysine-tRNA ligase activity"/>
    <property type="evidence" value="ECO:0007669"/>
    <property type="project" value="UniProtKB-UniRule"/>
</dbReference>
<keyword evidence="6 11" id="KW-0547">Nucleotide-binding</keyword>
<feature type="domain" description="Aminoacyl-transfer RNA synthetases class-II family profile" evidence="13">
    <location>
        <begin position="172"/>
        <end position="483"/>
    </location>
</feature>
<comment type="cofactor">
    <cofactor evidence="11 12">
        <name>Mg(2+)</name>
        <dbReference type="ChEBI" id="CHEBI:18420"/>
    </cofactor>
    <text evidence="11 12">Binds 3 Mg(2+) ions per subunit.</text>
</comment>
<dbReference type="EMBL" id="LR214945">
    <property type="protein sequence ID" value="VEU57213.1"/>
    <property type="molecule type" value="Genomic_DNA"/>
</dbReference>
<proteinExistence type="inferred from homology"/>
<dbReference type="GO" id="GO:0005524">
    <property type="term" value="F:ATP binding"/>
    <property type="evidence" value="ECO:0007669"/>
    <property type="project" value="UniProtKB-UniRule"/>
</dbReference>
<dbReference type="InterPro" id="IPR045864">
    <property type="entry name" value="aa-tRNA-synth_II/BPL/LPL"/>
</dbReference>
<evidence type="ECO:0000256" key="9">
    <source>
        <dbReference type="ARBA" id="ARBA00023146"/>
    </source>
</evidence>
<dbReference type="PROSITE" id="PS50862">
    <property type="entry name" value="AA_TRNA_LIGASE_II"/>
    <property type="match status" value="1"/>
</dbReference>
<dbReference type="SUPFAM" id="SSF55681">
    <property type="entry name" value="Class II aaRS and biotin synthetases"/>
    <property type="match status" value="1"/>
</dbReference>
<dbReference type="CDD" id="cd00775">
    <property type="entry name" value="LysRS_core"/>
    <property type="match status" value="1"/>
</dbReference>
<dbReference type="SUPFAM" id="SSF50249">
    <property type="entry name" value="Nucleic acid-binding proteins"/>
    <property type="match status" value="1"/>
</dbReference>
<dbReference type="PANTHER" id="PTHR42918">
    <property type="entry name" value="LYSYL-TRNA SYNTHETASE"/>
    <property type="match status" value="1"/>
</dbReference>
<reference evidence="14 15" key="1">
    <citation type="submission" date="2019-01" db="EMBL/GenBank/DDBJ databases">
        <authorList>
            <consortium name="Pathogen Informatics"/>
        </authorList>
    </citation>
    <scope>NUCLEOTIDE SEQUENCE [LARGE SCALE GENOMIC DNA]</scope>
    <source>
        <strain evidence="14 15">NCTC10119</strain>
    </source>
</reference>
<dbReference type="NCBIfam" id="NF001756">
    <property type="entry name" value="PRK00484.1"/>
    <property type="match status" value="1"/>
</dbReference>
<accession>A0AAP8E4U2</accession>
<name>A0AAP8E4U2_MYCPM</name>
<comment type="subcellular location">
    <subcellularLocation>
        <location evidence="1 11">Cytoplasm</location>
    </subcellularLocation>
</comment>
<evidence type="ECO:0000256" key="2">
    <source>
        <dbReference type="ARBA" id="ARBA00011738"/>
    </source>
</evidence>
<dbReference type="NCBIfam" id="TIGR00499">
    <property type="entry name" value="lysS_bact"/>
    <property type="match status" value="1"/>
</dbReference>
<dbReference type="AlphaFoldDB" id="A0AAP8E4U2"/>
<evidence type="ECO:0000256" key="12">
    <source>
        <dbReference type="RuleBase" id="RU000336"/>
    </source>
</evidence>
<dbReference type="InterPro" id="IPR044136">
    <property type="entry name" value="Lys-tRNA-ligase_II_N"/>
</dbReference>
<dbReference type="InterPro" id="IPR018149">
    <property type="entry name" value="Lys-tRNA-synth_II_C"/>
</dbReference>
<evidence type="ECO:0000256" key="1">
    <source>
        <dbReference type="ARBA" id="ARBA00004496"/>
    </source>
</evidence>
<dbReference type="GO" id="GO:0005829">
    <property type="term" value="C:cytosol"/>
    <property type="evidence" value="ECO:0007669"/>
    <property type="project" value="TreeGrafter"/>
</dbReference>
<dbReference type="InterPro" id="IPR012340">
    <property type="entry name" value="NA-bd_OB-fold"/>
</dbReference>
<organism evidence="14 15">
    <name type="scientific">Mycoplasmoides pneumoniae</name>
    <name type="common">Mycoplasma pneumoniae</name>
    <dbReference type="NCBI Taxonomy" id="2104"/>
    <lineage>
        <taxon>Bacteria</taxon>
        <taxon>Bacillati</taxon>
        <taxon>Mycoplasmatota</taxon>
        <taxon>Mycoplasmoidales</taxon>
        <taxon>Mycoplasmoidaceae</taxon>
        <taxon>Mycoplasmoides</taxon>
    </lineage>
</organism>